<protein>
    <recommendedName>
        <fullName evidence="10">C2H2-type domain-containing protein</fullName>
    </recommendedName>
</protein>
<feature type="region of interest" description="Disordered" evidence="9">
    <location>
        <begin position="321"/>
        <end position="376"/>
    </location>
</feature>
<dbReference type="PROSITE" id="PS00028">
    <property type="entry name" value="ZINC_FINGER_C2H2_1"/>
    <property type="match status" value="2"/>
</dbReference>
<dbReference type="Pfam" id="PF12874">
    <property type="entry name" value="zf-met"/>
    <property type="match status" value="1"/>
</dbReference>
<evidence type="ECO:0000256" key="1">
    <source>
        <dbReference type="ARBA" id="ARBA00004496"/>
    </source>
</evidence>
<dbReference type="InterPro" id="IPR003604">
    <property type="entry name" value="Matrin/U1-like-C_Znf_C2H2"/>
</dbReference>
<feature type="domain" description="C2H2-type" evidence="10">
    <location>
        <begin position="25"/>
        <end position="47"/>
    </location>
</feature>
<evidence type="ECO:0000256" key="9">
    <source>
        <dbReference type="SAM" id="MobiDB-lite"/>
    </source>
</evidence>
<feature type="region of interest" description="Disordered" evidence="9">
    <location>
        <begin position="193"/>
        <end position="214"/>
    </location>
</feature>
<comment type="subcellular location">
    <subcellularLocation>
        <location evidence="1">Cytoplasm</location>
    </subcellularLocation>
</comment>
<evidence type="ECO:0000259" key="10">
    <source>
        <dbReference type="PROSITE" id="PS00028"/>
    </source>
</evidence>
<feature type="region of interest" description="Disordered" evidence="9">
    <location>
        <begin position="520"/>
        <end position="570"/>
    </location>
</feature>
<dbReference type="InParanoid" id="A0A3N4KT10"/>
<dbReference type="InterPro" id="IPR040025">
    <property type="entry name" value="Znf622/Rei1/Reh1"/>
</dbReference>
<comment type="similarity">
    <text evidence="8">Belongs to the REI1 family.</text>
</comment>
<keyword evidence="7" id="KW-0862">Zinc</keyword>
<keyword evidence="3" id="KW-0690">Ribosome biogenesis</keyword>
<keyword evidence="2" id="KW-0963">Cytoplasm</keyword>
<dbReference type="AlphaFoldDB" id="A0A3N4KT10"/>
<dbReference type="InterPro" id="IPR036236">
    <property type="entry name" value="Znf_C2H2_sf"/>
</dbReference>
<dbReference type="InterPro" id="IPR013087">
    <property type="entry name" value="Znf_C2H2_type"/>
</dbReference>
<dbReference type="PANTHER" id="PTHR13182">
    <property type="entry name" value="ZINC FINGER PROTEIN 622"/>
    <property type="match status" value="1"/>
</dbReference>
<keyword evidence="12" id="KW-1185">Reference proteome</keyword>
<dbReference type="FunCoup" id="A0A3N4KT10">
    <property type="interactions" value="906"/>
</dbReference>
<dbReference type="GO" id="GO:0003676">
    <property type="term" value="F:nucleic acid binding"/>
    <property type="evidence" value="ECO:0007669"/>
    <property type="project" value="InterPro"/>
</dbReference>
<keyword evidence="5" id="KW-0677">Repeat</keyword>
<gene>
    <name evidence="11" type="ORF">P167DRAFT_604906</name>
</gene>
<dbReference type="PANTHER" id="PTHR13182:SF8">
    <property type="entry name" value="CYTOPLASMIC 60S SUBUNIT BIOGENESIS FACTOR ZNF622"/>
    <property type="match status" value="1"/>
</dbReference>
<proteinExistence type="inferred from homology"/>
<evidence type="ECO:0000256" key="4">
    <source>
        <dbReference type="ARBA" id="ARBA00022723"/>
    </source>
</evidence>
<feature type="compositionally biased region" description="Acidic residues" evidence="9">
    <location>
        <begin position="322"/>
        <end position="334"/>
    </location>
</feature>
<feature type="compositionally biased region" description="Basic and acidic residues" evidence="9">
    <location>
        <begin position="526"/>
        <end position="558"/>
    </location>
</feature>
<dbReference type="GO" id="GO:0030687">
    <property type="term" value="C:preribosome, large subunit precursor"/>
    <property type="evidence" value="ECO:0007669"/>
    <property type="project" value="TreeGrafter"/>
</dbReference>
<evidence type="ECO:0000313" key="11">
    <source>
        <dbReference type="EMBL" id="RPB13656.1"/>
    </source>
</evidence>
<accession>A0A3N4KT10</accession>
<dbReference type="GO" id="GO:0008270">
    <property type="term" value="F:zinc ion binding"/>
    <property type="evidence" value="ECO:0007669"/>
    <property type="project" value="UniProtKB-KW"/>
</dbReference>
<dbReference type="Proteomes" id="UP000277580">
    <property type="component" value="Unassembled WGS sequence"/>
</dbReference>
<feature type="domain" description="C2H2-type" evidence="10">
    <location>
        <begin position="90"/>
        <end position="112"/>
    </location>
</feature>
<keyword evidence="4" id="KW-0479">Metal-binding</keyword>
<dbReference type="GO" id="GO:0042273">
    <property type="term" value="P:ribosomal large subunit biogenesis"/>
    <property type="evidence" value="ECO:0007669"/>
    <property type="project" value="TreeGrafter"/>
</dbReference>
<evidence type="ECO:0000313" key="12">
    <source>
        <dbReference type="Proteomes" id="UP000277580"/>
    </source>
</evidence>
<dbReference type="SMART" id="SM00355">
    <property type="entry name" value="ZnF_C2H2"/>
    <property type="match status" value="4"/>
</dbReference>
<evidence type="ECO:0000256" key="3">
    <source>
        <dbReference type="ARBA" id="ARBA00022517"/>
    </source>
</evidence>
<dbReference type="EMBL" id="ML119122">
    <property type="protein sequence ID" value="RPB13656.1"/>
    <property type="molecule type" value="Genomic_DNA"/>
</dbReference>
<name>A0A3N4KT10_9PEZI</name>
<dbReference type="Pfam" id="PF12756">
    <property type="entry name" value="zf-C2H2_2"/>
    <property type="match status" value="1"/>
</dbReference>
<organism evidence="11 12">
    <name type="scientific">Morchella conica CCBAS932</name>
    <dbReference type="NCBI Taxonomy" id="1392247"/>
    <lineage>
        <taxon>Eukaryota</taxon>
        <taxon>Fungi</taxon>
        <taxon>Dikarya</taxon>
        <taxon>Ascomycota</taxon>
        <taxon>Pezizomycotina</taxon>
        <taxon>Pezizomycetes</taxon>
        <taxon>Pezizales</taxon>
        <taxon>Morchellaceae</taxon>
        <taxon>Morchella</taxon>
    </lineage>
</organism>
<reference evidence="11 12" key="1">
    <citation type="journal article" date="2018" name="Nat. Ecol. Evol.">
        <title>Pezizomycetes genomes reveal the molecular basis of ectomycorrhizal truffle lifestyle.</title>
        <authorList>
            <person name="Murat C."/>
            <person name="Payen T."/>
            <person name="Noel B."/>
            <person name="Kuo A."/>
            <person name="Morin E."/>
            <person name="Chen J."/>
            <person name="Kohler A."/>
            <person name="Krizsan K."/>
            <person name="Balestrini R."/>
            <person name="Da Silva C."/>
            <person name="Montanini B."/>
            <person name="Hainaut M."/>
            <person name="Levati E."/>
            <person name="Barry K.W."/>
            <person name="Belfiori B."/>
            <person name="Cichocki N."/>
            <person name="Clum A."/>
            <person name="Dockter R.B."/>
            <person name="Fauchery L."/>
            <person name="Guy J."/>
            <person name="Iotti M."/>
            <person name="Le Tacon F."/>
            <person name="Lindquist E.A."/>
            <person name="Lipzen A."/>
            <person name="Malagnac F."/>
            <person name="Mello A."/>
            <person name="Molinier V."/>
            <person name="Miyauchi S."/>
            <person name="Poulain J."/>
            <person name="Riccioni C."/>
            <person name="Rubini A."/>
            <person name="Sitrit Y."/>
            <person name="Splivallo R."/>
            <person name="Traeger S."/>
            <person name="Wang M."/>
            <person name="Zifcakova L."/>
            <person name="Wipf D."/>
            <person name="Zambonelli A."/>
            <person name="Paolocci F."/>
            <person name="Nowrousian M."/>
            <person name="Ottonello S."/>
            <person name="Baldrian P."/>
            <person name="Spatafora J.W."/>
            <person name="Henrissat B."/>
            <person name="Nagy L.G."/>
            <person name="Aury J.M."/>
            <person name="Wincker P."/>
            <person name="Grigoriev I.V."/>
            <person name="Bonfante P."/>
            <person name="Martin F.M."/>
        </authorList>
    </citation>
    <scope>NUCLEOTIDE SEQUENCE [LARGE SCALE GENOMIC DNA]</scope>
    <source>
        <strain evidence="11 12">CCBAS932</strain>
    </source>
</reference>
<evidence type="ECO:0000256" key="6">
    <source>
        <dbReference type="ARBA" id="ARBA00022771"/>
    </source>
</evidence>
<evidence type="ECO:0000256" key="7">
    <source>
        <dbReference type="ARBA" id="ARBA00022833"/>
    </source>
</evidence>
<evidence type="ECO:0000256" key="2">
    <source>
        <dbReference type="ARBA" id="ARBA00022490"/>
    </source>
</evidence>
<keyword evidence="6" id="KW-0863">Zinc-finger</keyword>
<dbReference type="GO" id="GO:0005737">
    <property type="term" value="C:cytoplasm"/>
    <property type="evidence" value="ECO:0007669"/>
    <property type="project" value="UniProtKB-SubCell"/>
</dbReference>
<dbReference type="InterPro" id="IPR041661">
    <property type="entry name" value="ZN622/Rei1/Reh1_Znf-C2H2"/>
</dbReference>
<evidence type="ECO:0000256" key="8">
    <source>
        <dbReference type="ARBA" id="ARBA00034126"/>
    </source>
</evidence>
<sequence>MTSVLPSVAPTIQKPPLSQTHPYTCNACQVAFRNNDQQRTHYHTDWHQYNVKRKVASLPPLSSETFAEKVLSAQASNRLEREKASFEKNCSACNKVYYSQNAYANHLGSMRHKQNTASGLNNLRAGGNAYTGSRSGRVIDDKDETASVVSSTFSLGDPVATTTDADQSLKDKENEIADVEFANVVKGLKISSDDAKNDEIPSPSGEEAKTSEEEPTELALEACLYCSYVSPSLELNVSHMSKAHGLFIPERAFLVDLEGLIRYLGQKLLLGNQCLYCNKTKGGLEGVRTHMRDKGHTMLGFESEEQQVELGQFYDFRSSYSDAEEHEGSGDEGETEPKQRGLKPNYIVRKEGEVEDDEWEGVSDGGWETDSSASSLDSTELCAVPIDQNGHSHKHHGKSERHHMQDGWHSHAHSRAHVHAVYHDDFELHLPSGRSVGHRSLNRYYRQNLRDHPLNDKDVRRIADTPYPHSGDETEIVSDDDEDGGVVVAADSTATPANRRRSAREEKRLALISRANGGLGMLGVSDAKKKEVSTMEKKSRDMDQRGRKRYEWGTEKRSNKQKHYRDPLLQ</sequence>
<dbReference type="SMART" id="SM00451">
    <property type="entry name" value="ZnF_U1"/>
    <property type="match status" value="2"/>
</dbReference>
<dbReference type="STRING" id="1392247.A0A3N4KT10"/>
<dbReference type="OrthoDB" id="19329at2759"/>
<evidence type="ECO:0000256" key="5">
    <source>
        <dbReference type="ARBA" id="ARBA00022737"/>
    </source>
</evidence>
<dbReference type="SUPFAM" id="SSF57667">
    <property type="entry name" value="beta-beta-alpha zinc fingers"/>
    <property type="match status" value="3"/>
</dbReference>